<sequence length="79" mass="8890">METKKTIVRGLAIDVIVVETMHTDAIGTLFYIAMIYVRHRKTGAQHLVQRTRIPNSGQALARDVQRRGLRALETFLTAA</sequence>
<accession>A0AAE3MW05</accession>
<organism evidence="1 3">
    <name type="scientific">Ectorhizobium quercum</name>
    <dbReference type="NCBI Taxonomy" id="2965071"/>
    <lineage>
        <taxon>Bacteria</taxon>
        <taxon>Pseudomonadati</taxon>
        <taxon>Pseudomonadota</taxon>
        <taxon>Alphaproteobacteria</taxon>
        <taxon>Hyphomicrobiales</taxon>
        <taxon>Rhizobiaceae</taxon>
        <taxon>Ectorhizobium</taxon>
    </lineage>
</organism>
<reference evidence="1" key="1">
    <citation type="submission" date="2022-07" db="EMBL/GenBank/DDBJ databases">
        <title>Ectorhizobium quercum gen.nov., sp. nov.</title>
        <authorList>
            <person name="Ma T."/>
            <person name="Li Y."/>
        </authorList>
    </citation>
    <scope>NUCLEOTIDE SEQUENCE</scope>
    <source>
        <strain evidence="1">BDR2-2</strain>
    </source>
</reference>
<gene>
    <name evidence="1" type="ORF">NOF55_03985</name>
    <name evidence="2" type="ORF">NOF55_16440</name>
</gene>
<evidence type="ECO:0000313" key="3">
    <source>
        <dbReference type="Proteomes" id="UP001208771"/>
    </source>
</evidence>
<dbReference type="EMBL" id="JANFPI010000001">
    <property type="protein sequence ID" value="MCX8996258.1"/>
    <property type="molecule type" value="Genomic_DNA"/>
</dbReference>
<protein>
    <submittedName>
        <fullName evidence="1">Uncharacterized protein</fullName>
    </submittedName>
</protein>
<comment type="caution">
    <text evidence="1">The sequence shown here is derived from an EMBL/GenBank/DDBJ whole genome shotgun (WGS) entry which is preliminary data.</text>
</comment>
<dbReference type="AlphaFoldDB" id="A0AAE3MW05"/>
<dbReference type="EMBL" id="JANFPI010000005">
    <property type="protein sequence ID" value="MCX8998703.1"/>
    <property type="molecule type" value="Genomic_DNA"/>
</dbReference>
<keyword evidence="3" id="KW-1185">Reference proteome</keyword>
<proteinExistence type="predicted"/>
<evidence type="ECO:0000313" key="1">
    <source>
        <dbReference type="EMBL" id="MCX8996258.1"/>
    </source>
</evidence>
<dbReference type="RefSeq" id="WP_306410004.1">
    <property type="nucleotide sequence ID" value="NZ_JANFPI010000001.1"/>
</dbReference>
<evidence type="ECO:0000313" key="2">
    <source>
        <dbReference type="EMBL" id="MCX8998703.1"/>
    </source>
</evidence>
<dbReference type="Proteomes" id="UP001208771">
    <property type="component" value="Unassembled WGS sequence"/>
</dbReference>
<name>A0AAE3MW05_9HYPH</name>